<evidence type="ECO:0000256" key="7">
    <source>
        <dbReference type="ARBA" id="ARBA00023136"/>
    </source>
</evidence>
<keyword evidence="6 13" id="KW-1133">Transmembrane helix</keyword>
<dbReference type="GO" id="GO:0016746">
    <property type="term" value="F:acyltransferase activity"/>
    <property type="evidence" value="ECO:0007669"/>
    <property type="project" value="UniProtKB-KW"/>
</dbReference>
<evidence type="ECO:0000256" key="10">
    <source>
        <dbReference type="ARBA" id="ARBA00023603"/>
    </source>
</evidence>
<evidence type="ECO:0000256" key="3">
    <source>
        <dbReference type="ARBA" id="ARBA00022679"/>
    </source>
</evidence>
<accession>A0A859DQ70</accession>
<dbReference type="RefSeq" id="WP_086035981.1">
    <property type="nucleotide sequence ID" value="NZ_CP046051.1"/>
</dbReference>
<dbReference type="Proteomes" id="UP000509623">
    <property type="component" value="Chromosome"/>
</dbReference>
<feature type="transmembrane region" description="Helical" evidence="13">
    <location>
        <begin position="107"/>
        <end position="133"/>
    </location>
</feature>
<evidence type="ECO:0000256" key="1">
    <source>
        <dbReference type="ARBA" id="ARBA00004162"/>
    </source>
</evidence>
<dbReference type="AlphaFoldDB" id="A0A859DQ70"/>
<evidence type="ECO:0000313" key="15">
    <source>
        <dbReference type="EMBL" id="QKO29658.1"/>
    </source>
</evidence>
<comment type="similarity">
    <text evidence="10">Belongs to the acyltransferase CrtO family.</text>
</comment>
<evidence type="ECO:0000313" key="14">
    <source>
        <dbReference type="EMBL" id="QKN23669.1"/>
    </source>
</evidence>
<gene>
    <name evidence="14" type="ORF">GJQ69_03755</name>
    <name evidence="15" type="ORF">GKP14_00615</name>
</gene>
<comment type="subcellular location">
    <subcellularLocation>
        <location evidence="1">Cell membrane</location>
        <topology evidence="1">Single-pass membrane protein</topology>
    </subcellularLocation>
</comment>
<reference evidence="15" key="2">
    <citation type="journal article" date="2021" name="Appl. Environ. Microbiol.">
        <title>Adaptability of a Caproate-Producing Bacterium Contributes to Its Dominance in an Anaerobic Fermentation System.</title>
        <authorList>
            <person name="Wang H."/>
            <person name="Gu Y."/>
            <person name="Zhou W."/>
            <person name="Zhao D."/>
            <person name="Qiao Z."/>
            <person name="Zheng J."/>
            <person name="Gao J."/>
            <person name="Chen X."/>
            <person name="Ren C."/>
            <person name="Xu Y."/>
        </authorList>
    </citation>
    <scope>NUCLEOTIDE SEQUENCE</scope>
    <source>
        <strain evidence="15">JNU-WLY1368</strain>
    </source>
</reference>
<dbReference type="Pfam" id="PF18927">
    <property type="entry name" value="CrtO"/>
    <property type="match status" value="1"/>
</dbReference>
<name>A0A859DQ70_9FIRM</name>
<evidence type="ECO:0000313" key="16">
    <source>
        <dbReference type="Proteomes" id="UP000501316"/>
    </source>
</evidence>
<keyword evidence="4 13" id="KW-0812">Transmembrane</keyword>
<evidence type="ECO:0000256" key="9">
    <source>
        <dbReference type="ARBA" id="ARBA00023588"/>
    </source>
</evidence>
<sequence>MLQSMNYLTMLVTNVLVIAVWHGTTLLMSTHLPNSYFQPTSAQFQPWKWEKGGRWYRDHLHINDWKDRVPQFISQGGFSKRHLTNLSPEYLGTFIVETCRGEWTHTWNLGCVFVVLLMNQSIVGITFSILIFMGNGPCAVIQRYNRFRLVALRDRLQRETARIPAAT</sequence>
<comment type="pathway">
    <text evidence="9">Carotenoid biosynthesis; staphyloxanthin biosynthesis; staphyloxanthin from farnesyl diphosphate: step 5/5.</text>
</comment>
<evidence type="ECO:0000256" key="12">
    <source>
        <dbReference type="ARBA" id="ARBA00025324"/>
    </source>
</evidence>
<evidence type="ECO:0000256" key="5">
    <source>
        <dbReference type="ARBA" id="ARBA00022729"/>
    </source>
</evidence>
<evidence type="ECO:0000256" key="4">
    <source>
        <dbReference type="ARBA" id="ARBA00022692"/>
    </source>
</evidence>
<dbReference type="EMBL" id="CP046051">
    <property type="protein sequence ID" value="QKN23669.1"/>
    <property type="molecule type" value="Genomic_DNA"/>
</dbReference>
<dbReference type="UniPathway" id="UPA00029">
    <property type="reaction ID" value="UER00560"/>
</dbReference>
<keyword evidence="7 13" id="KW-0472">Membrane</keyword>
<keyword evidence="8" id="KW-0012">Acyltransferase</keyword>
<dbReference type="InterPro" id="IPR044021">
    <property type="entry name" value="CrtO"/>
</dbReference>
<dbReference type="GO" id="GO:0005886">
    <property type="term" value="C:plasma membrane"/>
    <property type="evidence" value="ECO:0007669"/>
    <property type="project" value="UniProtKB-SubCell"/>
</dbReference>
<evidence type="ECO:0000256" key="2">
    <source>
        <dbReference type="ARBA" id="ARBA00022475"/>
    </source>
</evidence>
<evidence type="ECO:0000256" key="13">
    <source>
        <dbReference type="SAM" id="Phobius"/>
    </source>
</evidence>
<evidence type="ECO:0000256" key="6">
    <source>
        <dbReference type="ARBA" id="ARBA00022989"/>
    </source>
</evidence>
<dbReference type="Proteomes" id="UP000501316">
    <property type="component" value="Chromosome"/>
</dbReference>
<evidence type="ECO:0000256" key="11">
    <source>
        <dbReference type="ARBA" id="ARBA00023667"/>
    </source>
</evidence>
<reference evidence="16 17" key="1">
    <citation type="submission" date="2019-11" db="EMBL/GenBank/DDBJ databases">
        <authorList>
            <person name="Ren C."/>
            <person name="Wang H."/>
            <person name="Xu Y."/>
        </authorList>
    </citation>
    <scope>NUCLEOTIDE SEQUENCE [LARGE SCALE GENOMIC DNA]</scope>
    <source>
        <strain evidence="17">JNU-WLY1368</strain>
        <strain evidence="14 16">LBM 19010</strain>
    </source>
</reference>
<evidence type="ECO:0000313" key="17">
    <source>
        <dbReference type="Proteomes" id="UP000509623"/>
    </source>
</evidence>
<dbReference type="KEGG" id="clf:GJQ69_03755"/>
<protein>
    <recommendedName>
        <fullName evidence="11">Glycosyl-4,4'-diaponeurosporenoate acyltransferase</fullName>
    </recommendedName>
</protein>
<reference evidence="15" key="3">
    <citation type="journal article" date="2022" name="Int. J. Syst. Evol. Microbiol.">
        <title>Caproicibacterium lactatifermentans sp. nov., isolated from pit clay used for the production of Chinese strong aroma-type liquor.</title>
        <authorList>
            <person name="Wang H."/>
            <person name="Gu Y."/>
            <person name="Zhao D."/>
            <person name="Qiao Z."/>
            <person name="Zheng J."/>
            <person name="Gao J."/>
            <person name="Ren C."/>
            <person name="Xu Y."/>
        </authorList>
    </citation>
    <scope>NUCLEOTIDE SEQUENCE</scope>
    <source>
        <strain evidence="15">JNU-WLY1368</strain>
    </source>
</reference>
<feature type="transmembrane region" description="Helical" evidence="13">
    <location>
        <begin position="7"/>
        <end position="28"/>
    </location>
</feature>
<organism evidence="14 16">
    <name type="scientific">Caproicibacterium lactatifermentans</name>
    <dbReference type="NCBI Taxonomy" id="2666138"/>
    <lineage>
        <taxon>Bacteria</taxon>
        <taxon>Bacillati</taxon>
        <taxon>Bacillota</taxon>
        <taxon>Clostridia</taxon>
        <taxon>Eubacteriales</taxon>
        <taxon>Oscillospiraceae</taxon>
        <taxon>Caproicibacterium</taxon>
    </lineage>
</organism>
<proteinExistence type="inferred from homology"/>
<keyword evidence="3" id="KW-0808">Transferase</keyword>
<comment type="function">
    <text evidence="12">Catalyzes the acylation of glycosyl-4,4'-diaponeurosporenoate, i.e. the esterification of glucose at the C6'' position with the carboxyl group of the C(15) fatty acid 12-methyltetradecanoic acid, to yield staphyloxanthin. This is the last step in the biosynthesis of this orange pigment, present in most staphylococci strains.</text>
</comment>
<keyword evidence="2" id="KW-1003">Cell membrane</keyword>
<keyword evidence="5" id="KW-0732">Signal</keyword>
<evidence type="ECO:0000256" key="8">
    <source>
        <dbReference type="ARBA" id="ARBA00023315"/>
    </source>
</evidence>
<dbReference type="EMBL" id="CP046161">
    <property type="protein sequence ID" value="QKO29658.1"/>
    <property type="molecule type" value="Genomic_DNA"/>
</dbReference>
<keyword evidence="17" id="KW-1185">Reference proteome</keyword>